<organism evidence="1 2">
    <name type="scientific">Actinoplanes sandaracinus</name>
    <dbReference type="NCBI Taxonomy" id="3045177"/>
    <lineage>
        <taxon>Bacteria</taxon>
        <taxon>Bacillati</taxon>
        <taxon>Actinomycetota</taxon>
        <taxon>Actinomycetes</taxon>
        <taxon>Micromonosporales</taxon>
        <taxon>Micromonosporaceae</taxon>
        <taxon>Actinoplanes</taxon>
    </lineage>
</organism>
<sequence length="73" mass="8427">MASSTLRLLGAHEIRTQIGEISRQRVYQLARRPDFPRPVAELAQGKVWLAEEVEAWLEARRIRLDTPRHPGEP</sequence>
<protein>
    <submittedName>
        <fullName evidence="1">AlpA family phage regulatory protein</fullName>
    </submittedName>
</protein>
<dbReference type="RefSeq" id="WP_282764737.1">
    <property type="nucleotide sequence ID" value="NZ_JASCTH010000026.1"/>
</dbReference>
<accession>A0ABT6WUZ3</accession>
<comment type="caution">
    <text evidence="1">The sequence shown here is derived from an EMBL/GenBank/DDBJ whole genome shotgun (WGS) entry which is preliminary data.</text>
</comment>
<gene>
    <name evidence="1" type="ORF">QLQ12_33535</name>
</gene>
<proteinExistence type="predicted"/>
<dbReference type="Proteomes" id="UP001241758">
    <property type="component" value="Unassembled WGS sequence"/>
</dbReference>
<dbReference type="EMBL" id="JASCTH010000026">
    <property type="protein sequence ID" value="MDI6103545.1"/>
    <property type="molecule type" value="Genomic_DNA"/>
</dbReference>
<name>A0ABT6WUZ3_9ACTN</name>
<reference evidence="1 2" key="1">
    <citation type="submission" date="2023-05" db="EMBL/GenBank/DDBJ databases">
        <title>Actinoplanes sp. NEAU-A12 genome sequencing.</title>
        <authorList>
            <person name="Wang Z.-S."/>
        </authorList>
    </citation>
    <scope>NUCLEOTIDE SEQUENCE [LARGE SCALE GENOMIC DNA]</scope>
    <source>
        <strain evidence="1 2">NEAU-A12</strain>
    </source>
</reference>
<evidence type="ECO:0000313" key="1">
    <source>
        <dbReference type="EMBL" id="MDI6103545.1"/>
    </source>
</evidence>
<keyword evidence="2" id="KW-1185">Reference proteome</keyword>
<evidence type="ECO:0000313" key="2">
    <source>
        <dbReference type="Proteomes" id="UP001241758"/>
    </source>
</evidence>